<dbReference type="EMBL" id="BAABIE010000012">
    <property type="protein sequence ID" value="GAA4753675.1"/>
    <property type="molecule type" value="Genomic_DNA"/>
</dbReference>
<protein>
    <recommendedName>
        <fullName evidence="3">Transposase</fullName>
    </recommendedName>
</protein>
<keyword evidence="2" id="KW-1185">Reference proteome</keyword>
<dbReference type="Proteomes" id="UP001500822">
    <property type="component" value="Unassembled WGS sequence"/>
</dbReference>
<organism evidence="1 2">
    <name type="scientific">Gordonia alkaliphila</name>
    <dbReference type="NCBI Taxonomy" id="1053547"/>
    <lineage>
        <taxon>Bacteria</taxon>
        <taxon>Bacillati</taxon>
        <taxon>Actinomycetota</taxon>
        <taxon>Actinomycetes</taxon>
        <taxon>Mycobacteriales</taxon>
        <taxon>Gordoniaceae</taxon>
        <taxon>Gordonia</taxon>
    </lineage>
</organism>
<name>A0ABP8ZDB7_9ACTN</name>
<dbReference type="RefSeq" id="WP_345313856.1">
    <property type="nucleotide sequence ID" value="NZ_BAABIE010000012.1"/>
</dbReference>
<accession>A0ABP8ZDB7</accession>
<proteinExistence type="predicted"/>
<evidence type="ECO:0000313" key="1">
    <source>
        <dbReference type="EMBL" id="GAA4753675.1"/>
    </source>
</evidence>
<reference evidence="2" key="1">
    <citation type="journal article" date="2019" name="Int. J. Syst. Evol. Microbiol.">
        <title>The Global Catalogue of Microorganisms (GCM) 10K type strain sequencing project: providing services to taxonomists for standard genome sequencing and annotation.</title>
        <authorList>
            <consortium name="The Broad Institute Genomics Platform"/>
            <consortium name="The Broad Institute Genome Sequencing Center for Infectious Disease"/>
            <person name="Wu L."/>
            <person name="Ma J."/>
        </authorList>
    </citation>
    <scope>NUCLEOTIDE SEQUENCE [LARGE SCALE GENOMIC DNA]</scope>
    <source>
        <strain evidence="2">JCM 18077</strain>
    </source>
</reference>
<sequence length="60" mass="6119">MALKADSARFVVAVDIDPTHRLSAVLGRTIVAEAGQSFITQLVGGLPQAVQTTGAPISDG</sequence>
<evidence type="ECO:0008006" key="3">
    <source>
        <dbReference type="Google" id="ProtNLM"/>
    </source>
</evidence>
<evidence type="ECO:0000313" key="2">
    <source>
        <dbReference type="Proteomes" id="UP001500822"/>
    </source>
</evidence>
<gene>
    <name evidence="1" type="ORF">GCM10023217_26430</name>
</gene>
<comment type="caution">
    <text evidence="1">The sequence shown here is derived from an EMBL/GenBank/DDBJ whole genome shotgun (WGS) entry which is preliminary data.</text>
</comment>